<feature type="region of interest" description="Disordered" evidence="6">
    <location>
        <begin position="1"/>
        <end position="24"/>
    </location>
</feature>
<comment type="similarity">
    <text evidence="2">Belongs to the UPF0057 (PMP3) family.</text>
</comment>
<feature type="transmembrane region" description="Helical" evidence="7">
    <location>
        <begin position="81"/>
        <end position="103"/>
    </location>
</feature>
<proteinExistence type="inferred from homology"/>
<evidence type="ECO:0000256" key="7">
    <source>
        <dbReference type="SAM" id="Phobius"/>
    </source>
</evidence>
<evidence type="ECO:0000256" key="6">
    <source>
        <dbReference type="SAM" id="MobiDB-lite"/>
    </source>
</evidence>
<evidence type="ECO:0000256" key="5">
    <source>
        <dbReference type="ARBA" id="ARBA00023136"/>
    </source>
</evidence>
<evidence type="ECO:0000256" key="2">
    <source>
        <dbReference type="ARBA" id="ARBA00009530"/>
    </source>
</evidence>
<keyword evidence="5 7" id="KW-0472">Membrane</keyword>
<feature type="compositionally biased region" description="Polar residues" evidence="6">
    <location>
        <begin position="7"/>
        <end position="24"/>
    </location>
</feature>
<evidence type="ECO:0000256" key="3">
    <source>
        <dbReference type="ARBA" id="ARBA00022692"/>
    </source>
</evidence>
<name>A0A0F4YEJ7_RASE3</name>
<dbReference type="RefSeq" id="XP_013323197.1">
    <property type="nucleotide sequence ID" value="XM_013467743.1"/>
</dbReference>
<dbReference type="GO" id="GO:0016020">
    <property type="term" value="C:membrane"/>
    <property type="evidence" value="ECO:0007669"/>
    <property type="project" value="UniProtKB-SubCell"/>
</dbReference>
<evidence type="ECO:0000313" key="8">
    <source>
        <dbReference type="EMBL" id="KKA16585.1"/>
    </source>
</evidence>
<keyword evidence="3 7" id="KW-0812">Transmembrane</keyword>
<dbReference type="EMBL" id="LASV01000752">
    <property type="protein sequence ID" value="KKA16585.1"/>
    <property type="molecule type" value="Genomic_DNA"/>
</dbReference>
<dbReference type="STRING" id="1408163.A0A0F4YEJ7"/>
<sequence>MICSSEAVRSNQRRGNPGMTSYSLHQKKTPTVQLPTYYIHFFLLLPRFERSTSYPALTVQDTKRSTSHSINRPTMESDLSVIMLIIVTIFMHPTVPPLGVFLLSGFTTDLLINIILTILGCLFLYSAAKDLPGSPGTSRATSTPSTSNTSTSIGESLAHRVIWAASPRRASTRRRSRVVAMAFPHPGMGRCSKNLKENEQTDSRLTEGVHLEPTPMLVSAELSACCLAMIVFYEAVTVWVVYNVWRFMDKGDTLRSWEAEEMMMN</sequence>
<dbReference type="Pfam" id="PF01679">
    <property type="entry name" value="Pmp3"/>
    <property type="match status" value="1"/>
</dbReference>
<feature type="region of interest" description="Disordered" evidence="6">
    <location>
        <begin position="134"/>
        <end position="153"/>
    </location>
</feature>
<feature type="transmembrane region" description="Helical" evidence="7">
    <location>
        <begin position="220"/>
        <end position="245"/>
    </location>
</feature>
<keyword evidence="4 7" id="KW-1133">Transmembrane helix</keyword>
<dbReference type="AlphaFoldDB" id="A0A0F4YEJ7"/>
<evidence type="ECO:0000313" key="9">
    <source>
        <dbReference type="Proteomes" id="UP000053958"/>
    </source>
</evidence>
<feature type="transmembrane region" description="Helical" evidence="7">
    <location>
        <begin position="110"/>
        <end position="128"/>
    </location>
</feature>
<comment type="caution">
    <text evidence="8">The sequence shown here is derived from an EMBL/GenBank/DDBJ whole genome shotgun (WGS) entry which is preliminary data.</text>
</comment>
<accession>A0A0F4YEJ7</accession>
<evidence type="ECO:0000256" key="1">
    <source>
        <dbReference type="ARBA" id="ARBA00004370"/>
    </source>
</evidence>
<comment type="subcellular location">
    <subcellularLocation>
        <location evidence="1">Membrane</location>
    </subcellularLocation>
</comment>
<gene>
    <name evidence="8" type="ORF">T310_9852</name>
</gene>
<reference evidence="8 9" key="1">
    <citation type="submission" date="2015-04" db="EMBL/GenBank/DDBJ databases">
        <authorList>
            <person name="Heijne W.H."/>
            <person name="Fedorova N.D."/>
            <person name="Nierman W.C."/>
            <person name="Vollebregt A.W."/>
            <person name="Zhao Z."/>
            <person name="Wu L."/>
            <person name="Kumar M."/>
            <person name="Stam H."/>
            <person name="van den Berg M.A."/>
            <person name="Pel H.J."/>
        </authorList>
    </citation>
    <scope>NUCLEOTIDE SEQUENCE [LARGE SCALE GENOMIC DNA]</scope>
    <source>
        <strain evidence="8 9">CBS 393.64</strain>
    </source>
</reference>
<protein>
    <submittedName>
        <fullName evidence="8">Uncharacterized protein</fullName>
    </submittedName>
</protein>
<keyword evidence="9" id="KW-1185">Reference proteome</keyword>
<evidence type="ECO:0000256" key="4">
    <source>
        <dbReference type="ARBA" id="ARBA00022989"/>
    </source>
</evidence>
<dbReference type="Proteomes" id="UP000053958">
    <property type="component" value="Unassembled WGS sequence"/>
</dbReference>
<dbReference type="InterPro" id="IPR000612">
    <property type="entry name" value="PMP3"/>
</dbReference>
<organism evidence="8 9">
    <name type="scientific">Rasamsonia emersonii (strain ATCC 16479 / CBS 393.64 / IMI 116815)</name>
    <dbReference type="NCBI Taxonomy" id="1408163"/>
    <lineage>
        <taxon>Eukaryota</taxon>
        <taxon>Fungi</taxon>
        <taxon>Dikarya</taxon>
        <taxon>Ascomycota</taxon>
        <taxon>Pezizomycotina</taxon>
        <taxon>Eurotiomycetes</taxon>
        <taxon>Eurotiomycetidae</taxon>
        <taxon>Eurotiales</taxon>
        <taxon>Trichocomaceae</taxon>
        <taxon>Rasamsonia</taxon>
    </lineage>
</organism>
<dbReference type="GeneID" id="25321774"/>